<evidence type="ECO:0000313" key="2">
    <source>
        <dbReference type="Proteomes" id="UP000202259"/>
    </source>
</evidence>
<proteinExistence type="predicted"/>
<keyword evidence="2" id="KW-1185">Reference proteome</keyword>
<dbReference type="EMBL" id="CP020465">
    <property type="protein sequence ID" value="ASP49757.1"/>
    <property type="molecule type" value="Genomic_DNA"/>
</dbReference>
<gene>
    <name evidence="1" type="ORF">B5D82_19465</name>
</gene>
<sequence>MKFLFPIICFLLNGCSTATFNSNAGIYVENKIRKSVVQRYTNYEVWELGASKIGYVEAEYCQKDIKDYKPSKEALISDLRVKTQKLGGNALVFDSCLVNRSAGRCNTHMRCNGMAYLITNK</sequence>
<accession>A0A222GD15</accession>
<dbReference type="OrthoDB" id="6264505at2"/>
<dbReference type="Gene3D" id="3.30.110.70">
    <property type="entry name" value="Hypothetical protein apc22750. Chain B"/>
    <property type="match status" value="1"/>
</dbReference>
<name>A0A222GD15_9GAMM</name>
<dbReference type="Proteomes" id="UP000202259">
    <property type="component" value="Chromosome"/>
</dbReference>
<reference evidence="1 2" key="1">
    <citation type="submission" date="2017-08" db="EMBL/GenBank/DDBJ databases">
        <title>Complete genome of Colwellia sp. NB097-1, a psychrophile bacterium ioslated from Bering Sea.</title>
        <authorList>
            <person name="Chen X."/>
        </authorList>
    </citation>
    <scope>NUCLEOTIDE SEQUENCE [LARGE SCALE GENOMIC DNA]</scope>
    <source>
        <strain evidence="1 2">NB097-1</strain>
    </source>
</reference>
<evidence type="ECO:0000313" key="1">
    <source>
        <dbReference type="EMBL" id="ASP49757.1"/>
    </source>
</evidence>
<organism evidence="1 2">
    <name type="scientific">Cognaticolwellia beringensis</name>
    <dbReference type="NCBI Taxonomy" id="1967665"/>
    <lineage>
        <taxon>Bacteria</taxon>
        <taxon>Pseudomonadati</taxon>
        <taxon>Pseudomonadota</taxon>
        <taxon>Gammaproteobacteria</taxon>
        <taxon>Alteromonadales</taxon>
        <taxon>Colwelliaceae</taxon>
        <taxon>Cognaticolwellia</taxon>
    </lineage>
</organism>
<protein>
    <submittedName>
        <fullName evidence="1">Uncharacterized protein</fullName>
    </submittedName>
</protein>
<dbReference type="RefSeq" id="WP_081154121.1">
    <property type="nucleotide sequence ID" value="NZ_CP020465.1"/>
</dbReference>
<dbReference type="KEGG" id="cber:B5D82_19465"/>
<dbReference type="AlphaFoldDB" id="A0A222GD15"/>